<accession>A0A7W6CQ73</accession>
<gene>
    <name evidence="2" type="ORF">GGQ67_000726</name>
</gene>
<evidence type="ECO:0000313" key="2">
    <source>
        <dbReference type="EMBL" id="MBB3963108.1"/>
    </source>
</evidence>
<proteinExistence type="predicted"/>
<dbReference type="AlphaFoldDB" id="A0A7W6CQ73"/>
<keyword evidence="3" id="KW-1185">Reference proteome</keyword>
<reference evidence="2 3" key="1">
    <citation type="submission" date="2020-08" db="EMBL/GenBank/DDBJ databases">
        <title>Genomic Encyclopedia of Type Strains, Phase IV (KMG-IV): sequencing the most valuable type-strain genomes for metagenomic binning, comparative biology and taxonomic classification.</title>
        <authorList>
            <person name="Goeker M."/>
        </authorList>
    </citation>
    <scope>NUCLEOTIDE SEQUENCE [LARGE SCALE GENOMIC DNA]</scope>
    <source>
        <strain evidence="2 3">DSM 26575</strain>
    </source>
</reference>
<protein>
    <recommendedName>
        <fullName evidence="4">DUF2946 domain-containing protein</fullName>
    </recommendedName>
</protein>
<sequence length="134" mass="13544">MKAAEAGIVRWLVRISCAVALVFLGFAHQAPAFANGAFISVELSEYVLPDGTAPVICTVGKAQTGDHQSKVDSHGCEACRISTSVVLPAPISIALRSVAIPTSLGPRSGTEADGSGPLSPAGGPRGPPLNAGRV</sequence>
<comment type="caution">
    <text evidence="2">The sequence shown here is derived from an EMBL/GenBank/DDBJ whole genome shotgun (WGS) entry which is preliminary data.</text>
</comment>
<organism evidence="2 3">
    <name type="scientific">Rhizobium metallidurans</name>
    <dbReference type="NCBI Taxonomy" id="1265931"/>
    <lineage>
        <taxon>Bacteria</taxon>
        <taxon>Pseudomonadati</taxon>
        <taxon>Pseudomonadota</taxon>
        <taxon>Alphaproteobacteria</taxon>
        <taxon>Hyphomicrobiales</taxon>
        <taxon>Rhizobiaceae</taxon>
        <taxon>Rhizobium/Agrobacterium group</taxon>
        <taxon>Rhizobium</taxon>
    </lineage>
</organism>
<dbReference type="RefSeq" id="WP_183898785.1">
    <property type="nucleotide sequence ID" value="NZ_JACIDW010000001.1"/>
</dbReference>
<evidence type="ECO:0008006" key="4">
    <source>
        <dbReference type="Google" id="ProtNLM"/>
    </source>
</evidence>
<feature type="region of interest" description="Disordered" evidence="1">
    <location>
        <begin position="102"/>
        <end position="134"/>
    </location>
</feature>
<evidence type="ECO:0000256" key="1">
    <source>
        <dbReference type="SAM" id="MobiDB-lite"/>
    </source>
</evidence>
<dbReference type="EMBL" id="JACIDW010000001">
    <property type="protein sequence ID" value="MBB3963108.1"/>
    <property type="molecule type" value="Genomic_DNA"/>
</dbReference>
<evidence type="ECO:0000313" key="3">
    <source>
        <dbReference type="Proteomes" id="UP000582090"/>
    </source>
</evidence>
<dbReference type="Proteomes" id="UP000582090">
    <property type="component" value="Unassembled WGS sequence"/>
</dbReference>
<name>A0A7W6CQ73_9HYPH</name>